<evidence type="ECO:0000313" key="2">
    <source>
        <dbReference type="Proteomes" id="UP000015480"/>
    </source>
</evidence>
<dbReference type="RefSeq" id="WP_020949986.1">
    <property type="nucleotide sequence ID" value="NC_022041.1"/>
</dbReference>
<protein>
    <submittedName>
        <fullName evidence="1">Phage head/tail component</fullName>
    </submittedName>
</protein>
<dbReference type="KEGG" id="pami:JCM7686_1246"/>
<dbReference type="EMBL" id="CP006650">
    <property type="protein sequence ID" value="AGT08348.1"/>
    <property type="molecule type" value="Genomic_DNA"/>
</dbReference>
<dbReference type="NCBIfam" id="TIGR01725">
    <property type="entry name" value="phge_HK97_gp10"/>
    <property type="match status" value="1"/>
</dbReference>
<dbReference type="InterPro" id="IPR010064">
    <property type="entry name" value="HK97-gp10_tail"/>
</dbReference>
<dbReference type="OrthoDB" id="8480914at2"/>
<dbReference type="AlphaFoldDB" id="S5YA99"/>
<dbReference type="eggNOG" id="ENOG50316U7">
    <property type="taxonomic scope" value="Bacteria"/>
</dbReference>
<dbReference type="HOGENOM" id="CLU_127674_2_0_5"/>
<dbReference type="PATRIC" id="fig|1367847.3.peg.1219"/>
<name>S5YA99_PARAH</name>
<organism evidence="1 2">
    <name type="scientific">Paracoccus aminophilus JCM 7686</name>
    <dbReference type="NCBI Taxonomy" id="1367847"/>
    <lineage>
        <taxon>Bacteria</taxon>
        <taxon>Pseudomonadati</taxon>
        <taxon>Pseudomonadota</taxon>
        <taxon>Alphaproteobacteria</taxon>
        <taxon>Rhodobacterales</taxon>
        <taxon>Paracoccaceae</taxon>
        <taxon>Paracoccus</taxon>
    </lineage>
</organism>
<evidence type="ECO:0000313" key="1">
    <source>
        <dbReference type="EMBL" id="AGT08348.1"/>
    </source>
</evidence>
<accession>S5YA99</accession>
<keyword evidence="2" id="KW-1185">Reference proteome</keyword>
<dbReference type="Pfam" id="PF04883">
    <property type="entry name" value="HK97-gp10_like"/>
    <property type="match status" value="1"/>
</dbReference>
<sequence>MVNSSGLKLKLSAIPVKVLEAVKSQMEAYANQIVGEMRMLAPVLAEPDPRRTPGALRNSIGWTWGKAPKGAMTIAEVKGNKIEGLFITIYAGTRSKSLGGNDAYYARWVEFGTKGAPAQPFFNVTWRANRNRVRQGINRAMKKAVQSI</sequence>
<dbReference type="Proteomes" id="UP000015480">
    <property type="component" value="Chromosome"/>
</dbReference>
<dbReference type="STRING" id="1367847.JCM7686_1246"/>
<proteinExistence type="predicted"/>
<gene>
    <name evidence="1" type="ORF">JCM7686_1246</name>
</gene>
<reference evidence="1 2" key="1">
    <citation type="journal article" date="2014" name="BMC Genomics">
        <title>Architecture and functions of a multipartite genome of the methylotrophic bacterium Paracoccus aminophilus JCM 7686, containing primary and secondary chromids.</title>
        <authorList>
            <person name="Dziewit L."/>
            <person name="Czarnecki J."/>
            <person name="Wibberg D."/>
            <person name="Radlinska M."/>
            <person name="Mrozek P."/>
            <person name="Szymczak M."/>
            <person name="Schluter A."/>
            <person name="Puhler A."/>
            <person name="Bartosik D."/>
        </authorList>
    </citation>
    <scope>NUCLEOTIDE SEQUENCE [LARGE SCALE GENOMIC DNA]</scope>
    <source>
        <strain evidence="1">JCM 7686</strain>
    </source>
</reference>